<protein>
    <submittedName>
        <fullName evidence="1">Uncharacterized protein</fullName>
    </submittedName>
</protein>
<reference evidence="1 2" key="1">
    <citation type="submission" date="2018-04" db="EMBL/GenBank/DDBJ databases">
        <title>Genomic Encyclopedia of Archaeal and Bacterial Type Strains, Phase II (KMG-II): from individual species to whole genera.</title>
        <authorList>
            <person name="Goeker M."/>
        </authorList>
    </citation>
    <scope>NUCLEOTIDE SEQUENCE [LARGE SCALE GENOMIC DNA]</scope>
    <source>
        <strain evidence="1 2">DSM 25731</strain>
    </source>
</reference>
<organism evidence="1 2">
    <name type="scientific">Kordia periserrulae</name>
    <dbReference type="NCBI Taxonomy" id="701523"/>
    <lineage>
        <taxon>Bacteria</taxon>
        <taxon>Pseudomonadati</taxon>
        <taxon>Bacteroidota</taxon>
        <taxon>Flavobacteriia</taxon>
        <taxon>Flavobacteriales</taxon>
        <taxon>Flavobacteriaceae</taxon>
        <taxon>Kordia</taxon>
    </lineage>
</organism>
<sequence length="56" mass="6221">MKKSIKKMQLQKRSISKLNAKQTTGGVATTTTVTLITAFCPTMIYIGEDLCWIAEK</sequence>
<proteinExistence type="predicted"/>
<name>A0A2T6BX11_9FLAO</name>
<evidence type="ECO:0000313" key="1">
    <source>
        <dbReference type="EMBL" id="PTX60609.1"/>
    </source>
</evidence>
<accession>A0A2T6BX11</accession>
<dbReference type="RefSeq" id="WP_158269155.1">
    <property type="nucleotide sequence ID" value="NZ_QBKT01000006.1"/>
</dbReference>
<evidence type="ECO:0000313" key="2">
    <source>
        <dbReference type="Proteomes" id="UP000244090"/>
    </source>
</evidence>
<gene>
    <name evidence="1" type="ORF">C8N46_106255</name>
</gene>
<comment type="caution">
    <text evidence="1">The sequence shown here is derived from an EMBL/GenBank/DDBJ whole genome shotgun (WGS) entry which is preliminary data.</text>
</comment>
<dbReference type="EMBL" id="QBKT01000006">
    <property type="protein sequence ID" value="PTX60609.1"/>
    <property type="molecule type" value="Genomic_DNA"/>
</dbReference>
<dbReference type="AlphaFoldDB" id="A0A2T6BX11"/>
<keyword evidence="2" id="KW-1185">Reference proteome</keyword>
<dbReference type="Proteomes" id="UP000244090">
    <property type="component" value="Unassembled WGS sequence"/>
</dbReference>